<evidence type="ECO:0000256" key="10">
    <source>
        <dbReference type="ARBA" id="ARBA00032180"/>
    </source>
</evidence>
<feature type="coiled-coil region" evidence="12">
    <location>
        <begin position="299"/>
        <end position="343"/>
    </location>
</feature>
<comment type="subunit">
    <text evidence="11">Component of the nexin-dynein regulatory complex (N-DRC). Interacts with CFAP52.</text>
</comment>
<comment type="function">
    <text evidence="1">Component of the nexin-dynein regulatory complex (N-DRC), a key regulator of ciliary/flagellar motility which maintains the alignment and integrity of the distal axoneme and regulates microtubule sliding in motile axonemes.</text>
</comment>
<dbReference type="EMBL" id="JARQWQ010000019">
    <property type="protein sequence ID" value="KAK2565540.1"/>
    <property type="molecule type" value="Genomic_DNA"/>
</dbReference>
<keyword evidence="12" id="KW-0175">Coiled coil</keyword>
<evidence type="ECO:0000256" key="11">
    <source>
        <dbReference type="ARBA" id="ARBA00046836"/>
    </source>
</evidence>
<evidence type="ECO:0000256" key="5">
    <source>
        <dbReference type="ARBA" id="ARBA00022490"/>
    </source>
</evidence>
<dbReference type="PROSITE" id="PS50096">
    <property type="entry name" value="IQ"/>
    <property type="match status" value="1"/>
</dbReference>
<keyword evidence="8" id="KW-0206">Cytoskeleton</keyword>
<comment type="similarity">
    <text evidence="3">Belongs to the DRC10 family.</text>
</comment>
<reference evidence="14" key="1">
    <citation type="journal article" date="2023" name="G3 (Bethesda)">
        <title>Whole genome assembly and annotation of the endangered Caribbean coral Acropora cervicornis.</title>
        <authorList>
            <person name="Selwyn J.D."/>
            <person name="Vollmer S.V."/>
        </authorList>
    </citation>
    <scope>NUCLEOTIDE SEQUENCE</scope>
    <source>
        <strain evidence="14">K2</strain>
    </source>
</reference>
<dbReference type="AlphaFoldDB" id="A0AAD9QR28"/>
<dbReference type="Proteomes" id="UP001249851">
    <property type="component" value="Unassembled WGS sequence"/>
</dbReference>
<keyword evidence="5" id="KW-0963">Cytoplasm</keyword>
<evidence type="ECO:0000256" key="1">
    <source>
        <dbReference type="ARBA" id="ARBA00003029"/>
    </source>
</evidence>
<protein>
    <recommendedName>
        <fullName evidence="4">Dynein regulatory complex protein 10</fullName>
    </recommendedName>
    <alternativeName>
        <fullName evidence="10">IQ domain-containing protein D</fullName>
    </alternativeName>
</protein>
<evidence type="ECO:0000256" key="3">
    <source>
        <dbReference type="ARBA" id="ARBA00009071"/>
    </source>
</evidence>
<evidence type="ECO:0000256" key="2">
    <source>
        <dbReference type="ARBA" id="ARBA00004611"/>
    </source>
</evidence>
<dbReference type="PANTHER" id="PTHR31598:SF1">
    <property type="entry name" value="DYNEIN REGULATORY COMPLEX PROTEIN 10"/>
    <property type="match status" value="1"/>
</dbReference>
<organism evidence="14 15">
    <name type="scientific">Acropora cervicornis</name>
    <name type="common">Staghorn coral</name>
    <dbReference type="NCBI Taxonomy" id="6130"/>
    <lineage>
        <taxon>Eukaryota</taxon>
        <taxon>Metazoa</taxon>
        <taxon>Cnidaria</taxon>
        <taxon>Anthozoa</taxon>
        <taxon>Hexacorallia</taxon>
        <taxon>Scleractinia</taxon>
        <taxon>Astrocoeniina</taxon>
        <taxon>Acroporidae</taxon>
        <taxon>Acropora</taxon>
    </lineage>
</organism>
<evidence type="ECO:0000256" key="9">
    <source>
        <dbReference type="ARBA" id="ARBA00023273"/>
    </source>
</evidence>
<reference evidence="14" key="2">
    <citation type="journal article" date="2023" name="Science">
        <title>Genomic signatures of disease resistance in endangered staghorn corals.</title>
        <authorList>
            <person name="Vollmer S.V."/>
            <person name="Selwyn J.D."/>
            <person name="Despard B.A."/>
            <person name="Roesel C.L."/>
        </authorList>
    </citation>
    <scope>NUCLEOTIDE SEQUENCE</scope>
    <source>
        <strain evidence="14">K2</strain>
    </source>
</reference>
<dbReference type="PANTHER" id="PTHR31598">
    <property type="entry name" value="IQ DOMAIN-CONTAINING PROTEIN D"/>
    <property type="match status" value="1"/>
</dbReference>
<keyword evidence="7" id="KW-0969">Cilium</keyword>
<keyword evidence="6" id="KW-0282">Flagellum</keyword>
<dbReference type="InterPro" id="IPR042815">
    <property type="entry name" value="DRC10"/>
</dbReference>
<keyword evidence="9" id="KW-0966">Cell projection</keyword>
<dbReference type="InterPro" id="IPR000048">
    <property type="entry name" value="IQ_motif_EF-hand-BS"/>
</dbReference>
<comment type="caution">
    <text evidence="14">The sequence shown here is derived from an EMBL/GenBank/DDBJ whole genome shotgun (WGS) entry which is preliminary data.</text>
</comment>
<gene>
    <name evidence="14" type="ORF">P5673_010657</name>
</gene>
<comment type="subcellular location">
    <subcellularLocation>
        <location evidence="2">Cytoplasm</location>
        <location evidence="2">Cytoskeleton</location>
        <location evidence="2">Flagellum axoneme</location>
    </subcellularLocation>
</comment>
<name>A0AAD9QR28_ACRCE</name>
<evidence type="ECO:0000313" key="15">
    <source>
        <dbReference type="Proteomes" id="UP001249851"/>
    </source>
</evidence>
<evidence type="ECO:0000256" key="7">
    <source>
        <dbReference type="ARBA" id="ARBA00023069"/>
    </source>
</evidence>
<accession>A0AAD9QR28</accession>
<evidence type="ECO:0000256" key="6">
    <source>
        <dbReference type="ARBA" id="ARBA00022846"/>
    </source>
</evidence>
<evidence type="ECO:0000313" key="14">
    <source>
        <dbReference type="EMBL" id="KAK2565540.1"/>
    </source>
</evidence>
<feature type="region of interest" description="Disordered" evidence="13">
    <location>
        <begin position="1"/>
        <end position="37"/>
    </location>
</feature>
<dbReference type="CDD" id="cd23767">
    <property type="entry name" value="IQCD"/>
    <property type="match status" value="1"/>
</dbReference>
<evidence type="ECO:0000256" key="4">
    <source>
        <dbReference type="ARBA" id="ARBA00021752"/>
    </source>
</evidence>
<evidence type="ECO:0000256" key="8">
    <source>
        <dbReference type="ARBA" id="ARBA00023212"/>
    </source>
</evidence>
<sequence>MAPIDSPRPSDILLRSGKQSPQHSQHRKGGLDPCKVLDPKRKTLQSLDAERIMTVFQEAVKRLEITTVLPKVLETLPRFSVVLGQELMTHMERHLRLQDRFTEVTSDLNTLVRPQKDESNQPELEQLREDMLKHRATIIAQGIKNSLRDILRCFKKNPKSTEAILSSNLMRNVENSLLMESLTSLITMMRERLLTTSFEQHEKMTYLSDVIKREKKTHSAKEKLQQKYNEAIQGKEAELLQKLTLEKQRKTLTEALKQTSLDSKVFKTRVTSYHEDILGCRKKIKEDRIKHRENETHLRKTDKAELAKLQALFEILEKQYNAIMEERRLQEEENARRQREEQEQTNAVTTIQAAWRAYQFRKAMAKKVKKDKKAEKKGKENK</sequence>
<keyword evidence="15" id="KW-1185">Reference proteome</keyword>
<dbReference type="Pfam" id="PF00612">
    <property type="entry name" value="IQ"/>
    <property type="match status" value="1"/>
</dbReference>
<proteinExistence type="inferred from homology"/>
<evidence type="ECO:0000256" key="13">
    <source>
        <dbReference type="SAM" id="MobiDB-lite"/>
    </source>
</evidence>
<evidence type="ECO:0000256" key="12">
    <source>
        <dbReference type="SAM" id="Coils"/>
    </source>
</evidence>